<dbReference type="Pfam" id="PF01591">
    <property type="entry name" value="6PF2K"/>
    <property type="match status" value="1"/>
</dbReference>
<dbReference type="Pfam" id="PF00300">
    <property type="entry name" value="His_Phos_1"/>
    <property type="match status" value="2"/>
</dbReference>
<accession>A0A836YGJ7</accession>
<keyword evidence="7" id="KW-1185">Reference proteome</keyword>
<dbReference type="GeneID" id="94292472"/>
<dbReference type="EMBL" id="JAFJZO010000007">
    <property type="protein sequence ID" value="KAG5510944.1"/>
    <property type="molecule type" value="Genomic_DNA"/>
</dbReference>
<feature type="compositionally biased region" description="Basic and acidic residues" evidence="4">
    <location>
        <begin position="1272"/>
        <end position="1283"/>
    </location>
</feature>
<dbReference type="PANTHER" id="PTHR10606">
    <property type="entry name" value="6-PHOSPHOFRUCTO-2-KINASE/FRUCTOSE-2,6-BISPHOSPHATASE"/>
    <property type="match status" value="1"/>
</dbReference>
<dbReference type="InterPro" id="IPR027417">
    <property type="entry name" value="P-loop_NTPase"/>
</dbReference>
<dbReference type="GO" id="GO:0006000">
    <property type="term" value="P:fructose metabolic process"/>
    <property type="evidence" value="ECO:0007669"/>
    <property type="project" value="InterPro"/>
</dbReference>
<dbReference type="GO" id="GO:0004331">
    <property type="term" value="F:fructose-2,6-bisphosphate 2-phosphatase activity"/>
    <property type="evidence" value="ECO:0007669"/>
    <property type="project" value="TreeGrafter"/>
</dbReference>
<evidence type="ECO:0000256" key="1">
    <source>
        <dbReference type="ARBA" id="ARBA00022741"/>
    </source>
</evidence>
<proteinExistence type="predicted"/>
<evidence type="ECO:0000256" key="3">
    <source>
        <dbReference type="PIRSR" id="PIRSR613078-3"/>
    </source>
</evidence>
<feature type="compositionally biased region" description="Low complexity" evidence="4">
    <location>
        <begin position="225"/>
        <end position="239"/>
    </location>
</feature>
<dbReference type="PANTHER" id="PTHR10606:SF44">
    <property type="entry name" value="6-PHOSPHOFRUCTO 2-KINASE_FRUCTOSE 2,6-BISPHOSPHATASE LONG FORM"/>
    <property type="match status" value="1"/>
</dbReference>
<feature type="domain" description="6-phosphofructo-2-kinase" evidence="5">
    <location>
        <begin position="474"/>
        <end position="518"/>
    </location>
</feature>
<feature type="region of interest" description="Disordered" evidence="4">
    <location>
        <begin position="1"/>
        <end position="47"/>
    </location>
</feature>
<dbReference type="GO" id="GO:0003873">
    <property type="term" value="F:6-phosphofructo-2-kinase activity"/>
    <property type="evidence" value="ECO:0007669"/>
    <property type="project" value="InterPro"/>
</dbReference>
<evidence type="ECO:0000313" key="7">
    <source>
        <dbReference type="Proteomes" id="UP000674318"/>
    </source>
</evidence>
<dbReference type="SUPFAM" id="SSF52540">
    <property type="entry name" value="P-loop containing nucleoside triphosphate hydrolases"/>
    <property type="match status" value="1"/>
</dbReference>
<gene>
    <name evidence="6" type="ORF">JKF63_06445</name>
</gene>
<dbReference type="InterPro" id="IPR013079">
    <property type="entry name" value="6Phosfructo_kin"/>
</dbReference>
<feature type="region of interest" description="Disordered" evidence="4">
    <location>
        <begin position="536"/>
        <end position="594"/>
    </location>
</feature>
<dbReference type="OrthoDB" id="267323at2759"/>
<dbReference type="CDD" id="cd07067">
    <property type="entry name" value="HP_PGM_like"/>
    <property type="match status" value="1"/>
</dbReference>
<dbReference type="InterPro" id="IPR003094">
    <property type="entry name" value="6Pfruct_kin"/>
</dbReference>
<dbReference type="Gene3D" id="3.40.50.1240">
    <property type="entry name" value="Phosphoglycerate mutase-like"/>
    <property type="match status" value="1"/>
</dbReference>
<dbReference type="Proteomes" id="UP000674318">
    <property type="component" value="Unassembled WGS sequence"/>
</dbReference>
<feature type="region of interest" description="Disordered" evidence="4">
    <location>
        <begin position="1272"/>
        <end position="1295"/>
    </location>
</feature>
<feature type="compositionally biased region" description="Polar residues" evidence="4">
    <location>
        <begin position="25"/>
        <end position="38"/>
    </location>
</feature>
<reference evidence="6 7" key="1">
    <citation type="submission" date="2021-02" db="EMBL/GenBank/DDBJ databases">
        <title>Porcisia hertigi Genome sequencing and assembly.</title>
        <authorList>
            <person name="Almutairi H."/>
            <person name="Gatherer D."/>
        </authorList>
    </citation>
    <scope>NUCLEOTIDE SEQUENCE [LARGE SCALE GENOMIC DNA]</scope>
    <source>
        <strain evidence="6 7">C119</strain>
    </source>
</reference>
<keyword evidence="2" id="KW-0067">ATP-binding</keyword>
<evidence type="ECO:0000313" key="6">
    <source>
        <dbReference type="EMBL" id="KAG5510944.1"/>
    </source>
</evidence>
<evidence type="ECO:0000256" key="4">
    <source>
        <dbReference type="SAM" id="MobiDB-lite"/>
    </source>
</evidence>
<feature type="compositionally biased region" description="Polar residues" evidence="4">
    <location>
        <begin position="763"/>
        <end position="775"/>
    </location>
</feature>
<sequence length="1295" mass="137877">MEPNAAMRSPPPAGVDSTALDEDSNTTVSGHVNAQRSDNGVDAPAHGSTGCERIATLAAMAVPLSPPLSRAGLLTATTRMNTTTPLHSVICPTARAAVATKEAIEEERLHRTSCQACKDASRTAGTIIAAVCGDGLDRDSTERPCRSFVDPHAGAVVSEGRVRCLGQTHHHCDGNRRHAPTAKKAAATVTAAATSLTACATEMHLHTTFEDLLAQYADTSGVRDNNASPLSLGSNSGSNDTPEAPGSVNTINHTPFPLALSSMRGESVVEHVVGHKPREYYKWVWRKAEDYHELHALNVHNNNVYQQRVAPALPRPPLMEAVAGGLGAACTYIAPTTSSTASLTAPRLLSGAAGDVSLGSGSGASETTRLAVPSDPSSSPLMDAVGLMNAAAAAKNTRSGNRTGSSTAPPPTDSPVDPHHLPSTGNADKLSGGLASASNSSFHMNDFAFEQMSRLSMYTIPTSKQGPEYFKTAVEDNTKTLVIFMVGLPARGKTFLAQKICRLLGWHGNRAKVQNIQVAWRRLLLDWEAAHPELAGRGAQADVQEEQGTSATLGKENVGDRAPFGGREAPRGVPRPTGAVAGRQVTSASPPTAATAAPARAAFSLPNRLPHTLSVQGDVPQVVGNLVSETLHTSPQHPVAAHLGSATALASAFASPTTTTATATNVAAPAGYSGSLNLSDTVVAPGSLSSTGNPIFTLGGSTSPVCPSMHAHTAGSLEGTITAPKPTDASASISFVPTVARAPSNAVADAIIDGLRAPISSRAPISTTAAETTTDGSDRGLGASAETGPHMSVDMDGSALPNDVLRTRHFKDLIQHPTSLSRTLYRHVLQSFADDCRLFFQHGGEVVVVNDDFVTEELRQEAEQLFRPLAAQCFYIEVIRDAKEDPLDFVQCKIHDPIEYPRGNIDLHSAADDFHQRLAFLESVYETLQEAAPKAKQGSRRKPAASAAETAAIATGAVEETSAEVAKGQEVSAGLKSDATLACSPTTSTLPRSYVKVINSSIIETHGVYGYVASRIISYVMNLSQVKIQHPIYFMRHGESHYNLEDRLGGNPSLTEQGRRDAEALLEFLSSLKCHLKYVDRVHREQYSKPRPHLQTEALVGDECGRLSSTATTTTAPGTANSLEIWTSQLRRAIQTTELSERLLNIRTLRWSSLNEIHAGICEDLTYAEVKERYPLIDYFRGRSKYTFRYPNGESYQDLVLRLEPVIMELENADKVVVVVAHQAVLRCLLAYFGSTSAESSISLKVPHRTVWRCTYNSKGIASLDELKLDHPETGFHPPKREGAPIASSTDTTSA</sequence>
<organism evidence="6 7">
    <name type="scientific">Porcisia hertigi</name>
    <dbReference type="NCBI Taxonomy" id="2761500"/>
    <lineage>
        <taxon>Eukaryota</taxon>
        <taxon>Discoba</taxon>
        <taxon>Euglenozoa</taxon>
        <taxon>Kinetoplastea</taxon>
        <taxon>Metakinetoplastina</taxon>
        <taxon>Trypanosomatida</taxon>
        <taxon>Trypanosomatidae</taxon>
        <taxon>Leishmaniinae</taxon>
        <taxon>Porcisia</taxon>
    </lineage>
</organism>
<dbReference type="GO" id="GO:0005829">
    <property type="term" value="C:cytosol"/>
    <property type="evidence" value="ECO:0007669"/>
    <property type="project" value="TreeGrafter"/>
</dbReference>
<name>A0A836YGJ7_9TRYP</name>
<protein>
    <recommendedName>
        <fullName evidence="5">6-phosphofructo-2-kinase domain-containing protein</fullName>
    </recommendedName>
</protein>
<dbReference type="InterPro" id="IPR013078">
    <property type="entry name" value="His_Pase_superF_clade-1"/>
</dbReference>
<evidence type="ECO:0000256" key="2">
    <source>
        <dbReference type="ARBA" id="ARBA00022840"/>
    </source>
</evidence>
<feature type="compositionally biased region" description="Polar residues" evidence="4">
    <location>
        <begin position="396"/>
        <end position="407"/>
    </location>
</feature>
<dbReference type="KEGG" id="phet:94292472"/>
<dbReference type="InterPro" id="IPR029033">
    <property type="entry name" value="His_PPase_superfam"/>
</dbReference>
<keyword evidence="1" id="KW-0547">Nucleotide-binding</keyword>
<feature type="region of interest" description="Disordered" evidence="4">
    <location>
        <begin position="225"/>
        <end position="251"/>
    </location>
</feature>
<dbReference type="RefSeq" id="XP_067759416.1">
    <property type="nucleotide sequence ID" value="XM_067902395.1"/>
</dbReference>
<feature type="region of interest" description="Disordered" evidence="4">
    <location>
        <begin position="358"/>
        <end position="434"/>
    </location>
</feature>
<dbReference type="SUPFAM" id="SSF53254">
    <property type="entry name" value="Phosphoglycerate mutase-like"/>
    <property type="match status" value="1"/>
</dbReference>
<dbReference type="Gene3D" id="3.40.50.300">
    <property type="entry name" value="P-loop containing nucleotide triphosphate hydrolases"/>
    <property type="match status" value="2"/>
</dbReference>
<comment type="caution">
    <text evidence="6">The sequence shown here is derived from an EMBL/GenBank/DDBJ whole genome shotgun (WGS) entry which is preliminary data.</text>
</comment>
<feature type="region of interest" description="Disordered" evidence="4">
    <location>
        <begin position="763"/>
        <end position="794"/>
    </location>
</feature>
<dbReference type="GO" id="GO:0006003">
    <property type="term" value="P:fructose 2,6-bisphosphate metabolic process"/>
    <property type="evidence" value="ECO:0007669"/>
    <property type="project" value="InterPro"/>
</dbReference>
<dbReference type="SMART" id="SM00855">
    <property type="entry name" value="PGAM"/>
    <property type="match status" value="1"/>
</dbReference>
<dbReference type="GO" id="GO:0005524">
    <property type="term" value="F:ATP binding"/>
    <property type="evidence" value="ECO:0007669"/>
    <property type="project" value="UniProtKB-KW"/>
</dbReference>
<evidence type="ECO:0000259" key="5">
    <source>
        <dbReference type="Pfam" id="PF01591"/>
    </source>
</evidence>
<feature type="site" description="Transition state stabilizer" evidence="3">
    <location>
        <position position="1222"/>
    </location>
</feature>